<comment type="caution">
    <text evidence="6">The sequence shown here is derived from an EMBL/GenBank/DDBJ whole genome shotgun (WGS) entry which is preliminary data.</text>
</comment>
<gene>
    <name evidence="6" type="ORF">OTU49_016573</name>
</gene>
<keyword evidence="1 4" id="KW-0732">Signal</keyword>
<accession>A0AAW0XT63</accession>
<evidence type="ECO:0000256" key="2">
    <source>
        <dbReference type="ARBA" id="ARBA00023180"/>
    </source>
</evidence>
<evidence type="ECO:0000313" key="6">
    <source>
        <dbReference type="EMBL" id="KAK8747746.1"/>
    </source>
</evidence>
<dbReference type="PANTHER" id="PTHR21016">
    <property type="entry name" value="BETA-AMYLOID BINDING PROTEIN-RELATED"/>
    <property type="match status" value="1"/>
</dbReference>
<dbReference type="InterPro" id="IPR001368">
    <property type="entry name" value="TNFR/NGFR_Cys_rich_reg"/>
</dbReference>
<dbReference type="EMBL" id="JARKIK010000014">
    <property type="protein sequence ID" value="KAK8747746.1"/>
    <property type="molecule type" value="Genomic_DNA"/>
</dbReference>
<evidence type="ECO:0000256" key="4">
    <source>
        <dbReference type="SAM" id="SignalP"/>
    </source>
</evidence>
<evidence type="ECO:0000256" key="3">
    <source>
        <dbReference type="SAM" id="MobiDB-lite"/>
    </source>
</evidence>
<keyword evidence="7" id="KW-1185">Reference proteome</keyword>
<feature type="signal peptide" evidence="4">
    <location>
        <begin position="1"/>
        <end position="24"/>
    </location>
</feature>
<reference evidence="6 7" key="1">
    <citation type="journal article" date="2024" name="BMC Genomics">
        <title>Genome assembly of redclaw crayfish (Cherax quadricarinatus) provides insights into its immune adaptation and hypoxia tolerance.</title>
        <authorList>
            <person name="Liu Z."/>
            <person name="Zheng J."/>
            <person name="Li H."/>
            <person name="Fang K."/>
            <person name="Wang S."/>
            <person name="He J."/>
            <person name="Zhou D."/>
            <person name="Weng S."/>
            <person name="Chi M."/>
            <person name="Gu Z."/>
            <person name="He J."/>
            <person name="Li F."/>
            <person name="Wang M."/>
        </authorList>
    </citation>
    <scope>NUCLEOTIDE SEQUENCE [LARGE SCALE GENOMIC DNA]</scope>
    <source>
        <strain evidence="6">ZL_2023a</strain>
    </source>
</reference>
<protein>
    <recommendedName>
        <fullName evidence="5">TNFR-Cys domain-containing protein</fullName>
    </recommendedName>
</protein>
<organism evidence="6 7">
    <name type="scientific">Cherax quadricarinatus</name>
    <name type="common">Australian red claw crayfish</name>
    <dbReference type="NCBI Taxonomy" id="27406"/>
    <lineage>
        <taxon>Eukaryota</taxon>
        <taxon>Metazoa</taxon>
        <taxon>Ecdysozoa</taxon>
        <taxon>Arthropoda</taxon>
        <taxon>Crustacea</taxon>
        <taxon>Multicrustacea</taxon>
        <taxon>Malacostraca</taxon>
        <taxon>Eumalacostraca</taxon>
        <taxon>Eucarida</taxon>
        <taxon>Decapoda</taxon>
        <taxon>Pleocyemata</taxon>
        <taxon>Astacidea</taxon>
        <taxon>Parastacoidea</taxon>
        <taxon>Parastacidae</taxon>
        <taxon>Cherax</taxon>
    </lineage>
</organism>
<evidence type="ECO:0000256" key="1">
    <source>
        <dbReference type="ARBA" id="ARBA00022729"/>
    </source>
</evidence>
<feature type="region of interest" description="Disordered" evidence="3">
    <location>
        <begin position="30"/>
        <end position="67"/>
    </location>
</feature>
<proteinExistence type="predicted"/>
<evidence type="ECO:0000259" key="5">
    <source>
        <dbReference type="PROSITE" id="PS00652"/>
    </source>
</evidence>
<dbReference type="InterPro" id="IPR050932">
    <property type="entry name" value="TM2D1-3-like"/>
</dbReference>
<feature type="compositionally biased region" description="Polar residues" evidence="3">
    <location>
        <begin position="36"/>
        <end position="59"/>
    </location>
</feature>
<evidence type="ECO:0000313" key="7">
    <source>
        <dbReference type="Proteomes" id="UP001445076"/>
    </source>
</evidence>
<name>A0AAW0XT63_CHEQU</name>
<dbReference type="PANTHER" id="PTHR21016:SF7">
    <property type="entry name" value="TM2 DOMAIN-CONTAINING PROTEIN 3"/>
    <property type="match status" value="1"/>
</dbReference>
<keyword evidence="2" id="KW-0325">Glycoprotein</keyword>
<feature type="chain" id="PRO_5043710285" description="TNFR-Cys domain-containing protein" evidence="4">
    <location>
        <begin position="25"/>
        <end position="206"/>
    </location>
</feature>
<dbReference type="AlphaFoldDB" id="A0AAW0XT63"/>
<feature type="non-terminal residue" evidence="6">
    <location>
        <position position="206"/>
    </location>
</feature>
<feature type="domain" description="TNFR-Cys" evidence="5">
    <location>
        <begin position="77"/>
        <end position="117"/>
    </location>
</feature>
<sequence length="206" mass="22774">MNDRAGLVRLSCLLLSLIFTRCVSDTPEREAKSALMENNKNTTSPGNNLTGATPSTSRPPTMPENCSDRSWRGARDCPNNLPCHMLPRECLDCNFNCSCEYGHHINVTCQPKKDLDCEGKKELTVGMVCRYCYQTASWEHTCLGTDQCLAVTSPRETFTSNCTVKSEVVCLGNRVFPKKLPCNWTSGYKWSTALLLSITLGGFGAD</sequence>
<dbReference type="Proteomes" id="UP001445076">
    <property type="component" value="Unassembled WGS sequence"/>
</dbReference>
<dbReference type="PROSITE" id="PS00652">
    <property type="entry name" value="TNFR_NGFR_1"/>
    <property type="match status" value="1"/>
</dbReference>